<organism evidence="2 3">
    <name type="scientific">Candidatus Jorgensenbacteria bacterium RIFCSPLOWO2_01_FULL_45_25b</name>
    <dbReference type="NCBI Taxonomy" id="1798471"/>
    <lineage>
        <taxon>Bacteria</taxon>
        <taxon>Candidatus Joergenseniibacteriota</taxon>
    </lineage>
</organism>
<accession>A0A1F6BV34</accession>
<keyword evidence="1" id="KW-0812">Transmembrane</keyword>
<dbReference type="EMBL" id="MFKK01000018">
    <property type="protein sequence ID" value="OGG40814.1"/>
    <property type="molecule type" value="Genomic_DNA"/>
</dbReference>
<keyword evidence="1" id="KW-1133">Transmembrane helix</keyword>
<evidence type="ECO:0000313" key="2">
    <source>
        <dbReference type="EMBL" id="OGG40814.1"/>
    </source>
</evidence>
<reference evidence="2 3" key="1">
    <citation type="journal article" date="2016" name="Nat. Commun.">
        <title>Thousands of microbial genomes shed light on interconnected biogeochemical processes in an aquifer system.</title>
        <authorList>
            <person name="Anantharaman K."/>
            <person name="Brown C.T."/>
            <person name="Hug L.A."/>
            <person name="Sharon I."/>
            <person name="Castelle C.J."/>
            <person name="Probst A.J."/>
            <person name="Thomas B.C."/>
            <person name="Singh A."/>
            <person name="Wilkins M.J."/>
            <person name="Karaoz U."/>
            <person name="Brodie E.L."/>
            <person name="Williams K.H."/>
            <person name="Hubbard S.S."/>
            <person name="Banfield J.F."/>
        </authorList>
    </citation>
    <scope>NUCLEOTIDE SEQUENCE [LARGE SCALE GENOMIC DNA]</scope>
</reference>
<keyword evidence="1" id="KW-0472">Membrane</keyword>
<evidence type="ECO:0000313" key="3">
    <source>
        <dbReference type="Proteomes" id="UP000176996"/>
    </source>
</evidence>
<evidence type="ECO:0000256" key="1">
    <source>
        <dbReference type="SAM" id="Phobius"/>
    </source>
</evidence>
<name>A0A1F6BV34_9BACT</name>
<protein>
    <submittedName>
        <fullName evidence="2">Uncharacterized protein</fullName>
    </submittedName>
</protein>
<dbReference type="AlphaFoldDB" id="A0A1F6BV34"/>
<dbReference type="STRING" id="1798471.A3A21_01125"/>
<comment type="caution">
    <text evidence="2">The sequence shown here is derived from an EMBL/GenBank/DDBJ whole genome shotgun (WGS) entry which is preliminary data.</text>
</comment>
<proteinExistence type="predicted"/>
<gene>
    <name evidence="2" type="ORF">A3A21_01125</name>
</gene>
<feature type="transmembrane region" description="Helical" evidence="1">
    <location>
        <begin position="227"/>
        <end position="251"/>
    </location>
</feature>
<dbReference type="Proteomes" id="UP000176996">
    <property type="component" value="Unassembled WGS sequence"/>
</dbReference>
<sequence length="280" mass="32054">MDFKTKAEDSVRGDILLKNIEERKRTLYATVENVNSEKGNEEFLDPSKADQTTSLANWIEITRGVVELLPREEKAIPINIEVNMRAKAGKYHAEISWREGSTRSEAEAKPVIGKTLVNFEVEEEIKEELNVKSFMPAQRVFWKYPIIFTYELENKGNRPLKPEGRILIYKQNGKELAVLNMEGAEEIKQGETKKISRVWEYGKGAGNLKAILDVQYGKPAKRVQDTIFFWLFPWQTLLIFIGVSVGLVGGVKMIKKTGNEKGGNEETEKEKIYDIYHPKK</sequence>